<dbReference type="Gene3D" id="1.20.120.220">
    <property type="entry name" value="ATP synthase, F0 complex, subunit A"/>
    <property type="match status" value="1"/>
</dbReference>
<evidence type="ECO:0000256" key="2">
    <source>
        <dbReference type="ARBA" id="ARBA00006810"/>
    </source>
</evidence>
<dbReference type="PROSITE" id="PS00449">
    <property type="entry name" value="ATPASE_A"/>
    <property type="match status" value="1"/>
</dbReference>
<evidence type="ECO:0000256" key="4">
    <source>
        <dbReference type="ARBA" id="ARBA00022547"/>
    </source>
</evidence>
<dbReference type="InterPro" id="IPR045082">
    <property type="entry name" value="ATP_syn_F0_a_bact/chloroplast"/>
</dbReference>
<dbReference type="RefSeq" id="WP_031384965.1">
    <property type="nucleotide sequence ID" value="NZ_BAABKI010000026.1"/>
</dbReference>
<evidence type="ECO:0000256" key="8">
    <source>
        <dbReference type="ARBA" id="ARBA00023065"/>
    </source>
</evidence>
<feature type="transmembrane region" description="Helical" evidence="11">
    <location>
        <begin position="44"/>
        <end position="66"/>
    </location>
</feature>
<accession>A0ABP9RIL7</accession>
<dbReference type="SUPFAM" id="SSF81336">
    <property type="entry name" value="F1F0 ATP synthase subunit A"/>
    <property type="match status" value="1"/>
</dbReference>
<gene>
    <name evidence="11 13" type="primary">atpB</name>
    <name evidence="13" type="ORF">GCM10023342_26190</name>
</gene>
<proteinExistence type="inferred from homology"/>
<evidence type="ECO:0000256" key="11">
    <source>
        <dbReference type="HAMAP-Rule" id="MF_01393"/>
    </source>
</evidence>
<keyword evidence="9 11" id="KW-0472">Membrane</keyword>
<evidence type="ECO:0000256" key="9">
    <source>
        <dbReference type="ARBA" id="ARBA00023136"/>
    </source>
</evidence>
<keyword evidence="11" id="KW-1003">Cell membrane</keyword>
<evidence type="ECO:0000256" key="3">
    <source>
        <dbReference type="ARBA" id="ARBA00022448"/>
    </source>
</evidence>
<feature type="transmembrane region" description="Helical" evidence="11">
    <location>
        <begin position="230"/>
        <end position="252"/>
    </location>
</feature>
<dbReference type="NCBIfam" id="NF004477">
    <property type="entry name" value="PRK05815.1-1"/>
    <property type="match status" value="1"/>
</dbReference>
<comment type="similarity">
    <text evidence="2 11 12">Belongs to the ATPase A chain family.</text>
</comment>
<evidence type="ECO:0000256" key="10">
    <source>
        <dbReference type="ARBA" id="ARBA00023310"/>
    </source>
</evidence>
<comment type="subcellular location">
    <subcellularLocation>
        <location evidence="11 12">Cell membrane</location>
        <topology evidence="11 12">Multi-pass membrane protein</topology>
    </subcellularLocation>
    <subcellularLocation>
        <location evidence="1">Membrane</location>
        <topology evidence="1">Multi-pass membrane protein</topology>
    </subcellularLocation>
</comment>
<keyword evidence="6 11" id="KW-0375">Hydrogen ion transport</keyword>
<keyword evidence="10 11" id="KW-0066">ATP synthesis</keyword>
<dbReference type="HAMAP" id="MF_01393">
    <property type="entry name" value="ATP_synth_a_bact"/>
    <property type="match status" value="1"/>
</dbReference>
<evidence type="ECO:0000256" key="12">
    <source>
        <dbReference type="RuleBase" id="RU000483"/>
    </source>
</evidence>
<organism evidence="13 14">
    <name type="scientific">Modicisalibacter zincidurans</name>
    <dbReference type="NCBI Taxonomy" id="1178777"/>
    <lineage>
        <taxon>Bacteria</taxon>
        <taxon>Pseudomonadati</taxon>
        <taxon>Pseudomonadota</taxon>
        <taxon>Gammaproteobacteria</taxon>
        <taxon>Oceanospirillales</taxon>
        <taxon>Halomonadaceae</taxon>
        <taxon>Modicisalibacter</taxon>
    </lineage>
</organism>
<feature type="transmembrane region" description="Helical" evidence="11">
    <location>
        <begin position="258"/>
        <end position="281"/>
    </location>
</feature>
<name>A0ABP9RIL7_9GAMM</name>
<evidence type="ECO:0000313" key="14">
    <source>
        <dbReference type="Proteomes" id="UP001500074"/>
    </source>
</evidence>
<feature type="transmembrane region" description="Helical" evidence="11">
    <location>
        <begin position="106"/>
        <end position="124"/>
    </location>
</feature>
<dbReference type="InterPro" id="IPR035908">
    <property type="entry name" value="F0_ATP_A_sf"/>
</dbReference>
<reference evidence="14" key="1">
    <citation type="journal article" date="2019" name="Int. J. Syst. Evol. Microbiol.">
        <title>The Global Catalogue of Microorganisms (GCM) 10K type strain sequencing project: providing services to taxonomists for standard genome sequencing and annotation.</title>
        <authorList>
            <consortium name="The Broad Institute Genomics Platform"/>
            <consortium name="The Broad Institute Genome Sequencing Center for Infectious Disease"/>
            <person name="Wu L."/>
            <person name="Ma J."/>
        </authorList>
    </citation>
    <scope>NUCLEOTIDE SEQUENCE [LARGE SCALE GENOMIC DNA]</scope>
    <source>
        <strain evidence="14">JCM 18472</strain>
    </source>
</reference>
<dbReference type="InterPro" id="IPR000568">
    <property type="entry name" value="ATP_synth_F0_asu"/>
</dbReference>
<dbReference type="PANTHER" id="PTHR42823">
    <property type="entry name" value="ATP SYNTHASE SUBUNIT A, CHLOROPLASTIC"/>
    <property type="match status" value="1"/>
</dbReference>
<sequence length="288" mass="32205">MAKGDNLTPTAYIEHHLQNLTFGLHPENGWSFAKNAEQAAEMGFWAIHVDTMAWSIGLGILFLWIFRKAAKMASTGVPGGLQNFVEMMVEFVDNSVKETFHGRSKLIAPLSLTILCWIFLMNLMDLVPVDFLPTLAQKVGVMFGADPSSVYFKVVPTTDINVTLGMSLSVFALIIFYAIRSKGVSGFIAELTLHPFNTPNKFFQVLLIPANFLLEVVTLLARPISLALRLFGNLYAGELIFILIGLLGLWQLPLYFPWAVFHILIIVLQAFIFMMLTIVYLSMATEEH</sequence>
<keyword evidence="8 11" id="KW-0406">Ion transport</keyword>
<evidence type="ECO:0000313" key="13">
    <source>
        <dbReference type="EMBL" id="GAA5177635.1"/>
    </source>
</evidence>
<keyword evidence="7 11" id="KW-1133">Transmembrane helix</keyword>
<evidence type="ECO:0000256" key="1">
    <source>
        <dbReference type="ARBA" id="ARBA00004141"/>
    </source>
</evidence>
<keyword evidence="5 11" id="KW-0812">Transmembrane</keyword>
<dbReference type="PANTHER" id="PTHR42823:SF3">
    <property type="entry name" value="ATP SYNTHASE SUBUNIT A, CHLOROPLASTIC"/>
    <property type="match status" value="1"/>
</dbReference>
<evidence type="ECO:0000256" key="5">
    <source>
        <dbReference type="ARBA" id="ARBA00022692"/>
    </source>
</evidence>
<dbReference type="NCBIfam" id="TIGR01131">
    <property type="entry name" value="ATP_synt_6_or_A"/>
    <property type="match status" value="1"/>
</dbReference>
<dbReference type="EMBL" id="BAABKI010000026">
    <property type="protein sequence ID" value="GAA5177635.1"/>
    <property type="molecule type" value="Genomic_DNA"/>
</dbReference>
<keyword evidence="14" id="KW-1185">Reference proteome</keyword>
<dbReference type="Pfam" id="PF00119">
    <property type="entry name" value="ATP-synt_A"/>
    <property type="match status" value="1"/>
</dbReference>
<comment type="caution">
    <text evidence="13">The sequence shown here is derived from an EMBL/GenBank/DDBJ whole genome shotgun (WGS) entry which is preliminary data.</text>
</comment>
<dbReference type="Proteomes" id="UP001500074">
    <property type="component" value="Unassembled WGS sequence"/>
</dbReference>
<evidence type="ECO:0000256" key="6">
    <source>
        <dbReference type="ARBA" id="ARBA00022781"/>
    </source>
</evidence>
<dbReference type="InterPro" id="IPR023011">
    <property type="entry name" value="ATP_synth_F0_asu_AS"/>
</dbReference>
<keyword evidence="4 11" id="KW-0138">CF(0)</keyword>
<protein>
    <recommendedName>
        <fullName evidence="11 12">ATP synthase subunit a</fullName>
    </recommendedName>
    <alternativeName>
        <fullName evidence="11">ATP synthase F0 sector subunit a</fullName>
    </alternativeName>
    <alternativeName>
        <fullName evidence="11">F-ATPase subunit 6</fullName>
    </alternativeName>
</protein>
<dbReference type="CDD" id="cd00310">
    <property type="entry name" value="ATP-synt_Fo_a_6"/>
    <property type="match status" value="1"/>
</dbReference>
<keyword evidence="3 11" id="KW-0813">Transport</keyword>
<evidence type="ECO:0000256" key="7">
    <source>
        <dbReference type="ARBA" id="ARBA00022989"/>
    </source>
</evidence>
<feature type="transmembrane region" description="Helical" evidence="11">
    <location>
        <begin position="160"/>
        <end position="179"/>
    </location>
</feature>
<comment type="function">
    <text evidence="11 12">Key component of the proton channel; it plays a direct role in the translocation of protons across the membrane.</text>
</comment>